<dbReference type="PANTHER" id="PTHR12510:SF4">
    <property type="entry name" value="GAMMA-GLUTAMYLAMINECYCLOTRANSFERASE"/>
    <property type="match status" value="1"/>
</dbReference>
<dbReference type="Proteomes" id="UP001589830">
    <property type="component" value="Unassembled WGS sequence"/>
</dbReference>
<evidence type="ECO:0000313" key="4">
    <source>
        <dbReference type="EMBL" id="MFC0595707.1"/>
    </source>
</evidence>
<comment type="similarity">
    <text evidence="1 2">Belongs to the gamma-glutamylcyclotransferase family.</text>
</comment>
<comment type="caution">
    <text evidence="4">The sequence shown here is derived from an EMBL/GenBank/DDBJ whole genome shotgun (WGS) entry which is preliminary data.</text>
</comment>
<evidence type="ECO:0000259" key="3">
    <source>
        <dbReference type="Pfam" id="PF06094"/>
    </source>
</evidence>
<dbReference type="InterPro" id="IPR039126">
    <property type="entry name" value="GGACT"/>
</dbReference>
<accession>A0ABV6Q2A7</accession>
<organism evidence="4 5">
    <name type="scientific">Thermus composti</name>
    <dbReference type="NCBI Taxonomy" id="532059"/>
    <lineage>
        <taxon>Bacteria</taxon>
        <taxon>Thermotogati</taxon>
        <taxon>Deinococcota</taxon>
        <taxon>Deinococci</taxon>
        <taxon>Thermales</taxon>
        <taxon>Thermaceae</taxon>
        <taxon>Thermus</taxon>
    </lineage>
</organism>
<evidence type="ECO:0000313" key="5">
    <source>
        <dbReference type="Proteomes" id="UP001589830"/>
    </source>
</evidence>
<name>A0ABV6Q2A7_9DEIN</name>
<dbReference type="InterPro" id="IPR009288">
    <property type="entry name" value="AIG2-like_dom"/>
</dbReference>
<dbReference type="SUPFAM" id="SSF110857">
    <property type="entry name" value="Gamma-glutamyl cyclotransferase-like"/>
    <property type="match status" value="1"/>
</dbReference>
<dbReference type="CDD" id="cd06661">
    <property type="entry name" value="GGCT_like"/>
    <property type="match status" value="1"/>
</dbReference>
<proteinExistence type="inferred from homology"/>
<dbReference type="EMBL" id="JBHLTW010000024">
    <property type="protein sequence ID" value="MFC0595707.1"/>
    <property type="molecule type" value="Genomic_DNA"/>
</dbReference>
<dbReference type="InterPro" id="IPR036568">
    <property type="entry name" value="GGCT-like_sf"/>
</dbReference>
<feature type="domain" description="Gamma-glutamylcyclotransferase AIG2-like" evidence="3">
    <location>
        <begin position="4"/>
        <end position="122"/>
    </location>
</feature>
<dbReference type="Pfam" id="PF06094">
    <property type="entry name" value="GGACT"/>
    <property type="match status" value="1"/>
</dbReference>
<dbReference type="RefSeq" id="WP_188848205.1">
    <property type="nucleotide sequence ID" value="NZ_BMPJ01000040.1"/>
</dbReference>
<protein>
    <recommendedName>
        <fullName evidence="2">Gamma-glutamylcyclotransferase family protein</fullName>
    </recommendedName>
</protein>
<evidence type="ECO:0000256" key="2">
    <source>
        <dbReference type="RuleBase" id="RU367036"/>
    </source>
</evidence>
<gene>
    <name evidence="4" type="ORF">ACFFFP_05950</name>
</gene>
<reference evidence="4 5" key="1">
    <citation type="submission" date="2024-09" db="EMBL/GenBank/DDBJ databases">
        <authorList>
            <person name="Sun Q."/>
            <person name="Mori K."/>
        </authorList>
    </citation>
    <scope>NUCLEOTIDE SEQUENCE [LARGE SCALE GENOMIC DNA]</scope>
    <source>
        <strain evidence="4 5">NCAIM B.02340</strain>
    </source>
</reference>
<dbReference type="Gene3D" id="3.10.490.10">
    <property type="entry name" value="Gamma-glutamyl cyclotransferase-like"/>
    <property type="match status" value="1"/>
</dbReference>
<dbReference type="PANTHER" id="PTHR12510">
    <property type="entry name" value="TROPONIN C-AKIN-1 PROTEIN"/>
    <property type="match status" value="1"/>
</dbReference>
<keyword evidence="5" id="KW-1185">Reference proteome</keyword>
<evidence type="ECO:0000256" key="1">
    <source>
        <dbReference type="ARBA" id="ARBA00008861"/>
    </source>
</evidence>
<sequence>MEWVFVYGTLKRGKRNHGLVAGSVRKCLPGFVEGFHLYHLPPGHGRPYAYPGMVPGEGQVWGEALLLPPSLLLLLDELEDEGEEYRRVRVRVKTEEGFLEAWAYVYLGPLEGALFLPGGVWEG</sequence>
<dbReference type="InterPro" id="IPR013024">
    <property type="entry name" value="GGCT-like"/>
</dbReference>